<protein>
    <submittedName>
        <fullName evidence="2">Uncharacterized protein</fullName>
    </submittedName>
</protein>
<comment type="caution">
    <text evidence="2">The sequence shown here is derived from an EMBL/GenBank/DDBJ whole genome shotgun (WGS) entry which is preliminary data.</text>
</comment>
<feature type="region of interest" description="Disordered" evidence="1">
    <location>
        <begin position="1"/>
        <end position="42"/>
    </location>
</feature>
<sequence length="87" mass="9512">MSTGRAPNEQLVDAERGEPKDEAKPNEQSAADVEMPSDGEDAQINQEVEVGERKTLVKIMILYSCQGISKPPVEFVKPVLRSLSDSP</sequence>
<evidence type="ECO:0000256" key="1">
    <source>
        <dbReference type="SAM" id="MobiDB-lite"/>
    </source>
</evidence>
<evidence type="ECO:0000313" key="2">
    <source>
        <dbReference type="EMBL" id="KAK0415693.1"/>
    </source>
</evidence>
<accession>A0AA39I347</accession>
<proteinExistence type="predicted"/>
<feature type="compositionally biased region" description="Basic and acidic residues" evidence="1">
    <location>
        <begin position="13"/>
        <end position="25"/>
    </location>
</feature>
<keyword evidence="3" id="KW-1185">Reference proteome</keyword>
<organism evidence="2 3">
    <name type="scientific">Steinernema hermaphroditum</name>
    <dbReference type="NCBI Taxonomy" id="289476"/>
    <lineage>
        <taxon>Eukaryota</taxon>
        <taxon>Metazoa</taxon>
        <taxon>Ecdysozoa</taxon>
        <taxon>Nematoda</taxon>
        <taxon>Chromadorea</taxon>
        <taxon>Rhabditida</taxon>
        <taxon>Tylenchina</taxon>
        <taxon>Panagrolaimomorpha</taxon>
        <taxon>Strongyloidoidea</taxon>
        <taxon>Steinernematidae</taxon>
        <taxon>Steinernema</taxon>
    </lineage>
</organism>
<dbReference type="AlphaFoldDB" id="A0AA39I347"/>
<evidence type="ECO:0000313" key="3">
    <source>
        <dbReference type="Proteomes" id="UP001175271"/>
    </source>
</evidence>
<name>A0AA39I347_9BILA</name>
<reference evidence="2" key="1">
    <citation type="submission" date="2023-06" db="EMBL/GenBank/DDBJ databases">
        <title>Genomic analysis of the entomopathogenic nematode Steinernema hermaphroditum.</title>
        <authorList>
            <person name="Schwarz E.M."/>
            <person name="Heppert J.K."/>
            <person name="Baniya A."/>
            <person name="Schwartz H.T."/>
            <person name="Tan C.-H."/>
            <person name="Antoshechkin I."/>
            <person name="Sternberg P.W."/>
            <person name="Goodrich-Blair H."/>
            <person name="Dillman A.R."/>
        </authorList>
    </citation>
    <scope>NUCLEOTIDE SEQUENCE</scope>
    <source>
        <strain evidence="2">PS9179</strain>
        <tissue evidence="2">Whole animal</tissue>
    </source>
</reference>
<gene>
    <name evidence="2" type="ORF">QR680_012063</name>
</gene>
<dbReference type="Proteomes" id="UP001175271">
    <property type="component" value="Unassembled WGS sequence"/>
</dbReference>
<dbReference type="EMBL" id="JAUCMV010000002">
    <property type="protein sequence ID" value="KAK0415693.1"/>
    <property type="molecule type" value="Genomic_DNA"/>
</dbReference>